<keyword evidence="6" id="KW-0121">Carboxypeptidase</keyword>
<evidence type="ECO:0000256" key="11">
    <source>
        <dbReference type="ARBA" id="ARBA00022824"/>
    </source>
</evidence>
<dbReference type="SUPFAM" id="SSF53187">
    <property type="entry name" value="Zn-dependent exopeptidases"/>
    <property type="match status" value="1"/>
</dbReference>
<dbReference type="InterPro" id="IPR039866">
    <property type="entry name" value="CPQ"/>
</dbReference>
<gene>
    <name evidence="23" type="ORF">BGZ80_004434</name>
</gene>
<evidence type="ECO:0000256" key="19">
    <source>
        <dbReference type="RuleBase" id="RU361240"/>
    </source>
</evidence>
<name>A0A9P6SVX4_9FUNG</name>
<evidence type="ECO:0000256" key="12">
    <source>
        <dbReference type="ARBA" id="ARBA00022833"/>
    </source>
</evidence>
<feature type="domain" description="Peptidase M28" evidence="22">
    <location>
        <begin position="310"/>
        <end position="553"/>
    </location>
</feature>
<keyword evidence="10 19" id="KW-0378">Hydrolase</keyword>
<keyword evidence="5" id="KW-0964">Secreted</keyword>
<evidence type="ECO:0000256" key="15">
    <source>
        <dbReference type="ARBA" id="ARBA00023145"/>
    </source>
</evidence>
<dbReference type="GO" id="GO:0005783">
    <property type="term" value="C:endoplasmic reticulum"/>
    <property type="evidence" value="ECO:0007669"/>
    <property type="project" value="UniProtKB-SubCell"/>
</dbReference>
<dbReference type="Gene3D" id="3.50.30.30">
    <property type="match status" value="1"/>
</dbReference>
<dbReference type="GO" id="GO:0070573">
    <property type="term" value="F:metallodipeptidase activity"/>
    <property type="evidence" value="ECO:0007669"/>
    <property type="project" value="InterPro"/>
</dbReference>
<dbReference type="PANTHER" id="PTHR12053">
    <property type="entry name" value="PROTEASE FAMILY M28 PLASMA GLUTAMATE CARBOXYPEPTIDASE-RELATED"/>
    <property type="match status" value="1"/>
</dbReference>
<comment type="caution">
    <text evidence="23">The sequence shown here is derived from an EMBL/GenBank/DDBJ whole genome shotgun (WGS) entry which is preliminary data.</text>
</comment>
<feature type="compositionally biased region" description="Polar residues" evidence="20">
    <location>
        <begin position="1"/>
        <end position="10"/>
    </location>
</feature>
<keyword evidence="21" id="KW-0472">Membrane</keyword>
<evidence type="ECO:0000256" key="1">
    <source>
        <dbReference type="ARBA" id="ARBA00004240"/>
    </source>
</evidence>
<dbReference type="AlphaFoldDB" id="A0A9P6SVX4"/>
<evidence type="ECO:0000256" key="2">
    <source>
        <dbReference type="ARBA" id="ARBA00004371"/>
    </source>
</evidence>
<keyword evidence="12 19" id="KW-0862">Zinc</keyword>
<dbReference type="OrthoDB" id="10013407at2759"/>
<keyword evidence="21" id="KW-1133">Transmembrane helix</keyword>
<keyword evidence="11" id="KW-0256">Endoplasmic reticulum</keyword>
<evidence type="ECO:0000256" key="20">
    <source>
        <dbReference type="SAM" id="MobiDB-lite"/>
    </source>
</evidence>
<evidence type="ECO:0000313" key="24">
    <source>
        <dbReference type="Proteomes" id="UP000703661"/>
    </source>
</evidence>
<evidence type="ECO:0000256" key="7">
    <source>
        <dbReference type="ARBA" id="ARBA00022670"/>
    </source>
</evidence>
<evidence type="ECO:0000256" key="21">
    <source>
        <dbReference type="SAM" id="Phobius"/>
    </source>
</evidence>
<comment type="subcellular location">
    <subcellularLocation>
        <location evidence="1">Endoplasmic reticulum</location>
    </subcellularLocation>
    <subcellularLocation>
        <location evidence="3">Golgi apparatus</location>
    </subcellularLocation>
    <subcellularLocation>
        <location evidence="2">Lysosome</location>
    </subcellularLocation>
    <subcellularLocation>
        <location evidence="4">Secreted</location>
    </subcellularLocation>
</comment>
<keyword evidence="8 19" id="KW-0479">Metal-binding</keyword>
<accession>A0A9P6SVX4</accession>
<evidence type="ECO:0000256" key="3">
    <source>
        <dbReference type="ARBA" id="ARBA00004555"/>
    </source>
</evidence>
<keyword evidence="17" id="KW-0458">Lysosome</keyword>
<dbReference type="GO" id="GO:0005615">
    <property type="term" value="C:extracellular space"/>
    <property type="evidence" value="ECO:0007669"/>
    <property type="project" value="TreeGrafter"/>
</dbReference>
<dbReference type="GO" id="GO:0004180">
    <property type="term" value="F:carboxypeptidase activity"/>
    <property type="evidence" value="ECO:0007669"/>
    <property type="project" value="UniProtKB-KW"/>
</dbReference>
<evidence type="ECO:0000256" key="8">
    <source>
        <dbReference type="ARBA" id="ARBA00022723"/>
    </source>
</evidence>
<keyword evidence="14" id="KW-0482">Metalloprotease</keyword>
<evidence type="ECO:0000256" key="4">
    <source>
        <dbReference type="ARBA" id="ARBA00004613"/>
    </source>
</evidence>
<feature type="region of interest" description="Disordered" evidence="20">
    <location>
        <begin position="1"/>
        <end position="27"/>
    </location>
</feature>
<dbReference type="Proteomes" id="UP000703661">
    <property type="component" value="Unassembled WGS sequence"/>
</dbReference>
<evidence type="ECO:0000256" key="17">
    <source>
        <dbReference type="ARBA" id="ARBA00023228"/>
    </source>
</evidence>
<sequence>MLPQTLNEKQPGSLLSTTTGTPGVATNHAPGTIDSRMRFLKGILWICLIGSAIYYLALVPIDDKKGYLREKYHFEKHMQADIDQLVAGSLESSIVWDRLAEMTDLYGSRLAGTDALEKSIDWVIENVKSDGLTVTTEEVVVDYWQRREESLYFLSPTRGPVKMHILGLGYSISTPDPINGLVAEIVVVHTKDELDQLGQAGKVEGKVVLWNKPFVSYNQDYVYRTFGALWSQEYGALASLVRSLGPFSLQTPHTGVSYAADIPAASISAEDADILERSLKRHQKDPEKFPEWPKVKLTMSATTDLESRISWDIGVGAVDDGAGCFIAWETLRQLSRLQRPPRRTVRVVFWTAEENTSVGGVVYAKNHPETNSSRHVFAFESDTGVFDPYGISFTPGQSRKEETSGGPSNSDAFDFLLAAGDYFLGPRDDLGYPGAGRHVLPDGEGADIEPLCNQGIACASFTPADPFPLPYSTSPYAIRGALGAVDGDGKPYGEYRHKRLHGHRRHHRHHRHHNHQRDARRPVDSGYFYYHHTEADTMSAFTPDQLKRSAAVMTIWTYIVAESSVEF</sequence>
<organism evidence="23 24">
    <name type="scientific">Entomortierella chlamydospora</name>
    <dbReference type="NCBI Taxonomy" id="101097"/>
    <lineage>
        <taxon>Eukaryota</taxon>
        <taxon>Fungi</taxon>
        <taxon>Fungi incertae sedis</taxon>
        <taxon>Mucoromycota</taxon>
        <taxon>Mortierellomycotina</taxon>
        <taxon>Mortierellomycetes</taxon>
        <taxon>Mortierellales</taxon>
        <taxon>Mortierellaceae</taxon>
        <taxon>Entomortierella</taxon>
    </lineage>
</organism>
<comment type="subunit">
    <text evidence="18">Homodimer. The monomeric form is inactive while the homodimer is active.</text>
</comment>
<evidence type="ECO:0000256" key="5">
    <source>
        <dbReference type="ARBA" id="ARBA00022525"/>
    </source>
</evidence>
<dbReference type="PANTHER" id="PTHR12053:SF3">
    <property type="entry name" value="CARBOXYPEPTIDASE Q"/>
    <property type="match status" value="1"/>
</dbReference>
<evidence type="ECO:0000313" key="23">
    <source>
        <dbReference type="EMBL" id="KAG0007629.1"/>
    </source>
</evidence>
<protein>
    <recommendedName>
        <fullName evidence="19">Peptide hydrolase</fullName>
        <ecNumber evidence="19">3.4.-.-</ecNumber>
    </recommendedName>
</protein>
<proteinExistence type="inferred from homology"/>
<evidence type="ECO:0000256" key="16">
    <source>
        <dbReference type="ARBA" id="ARBA00023180"/>
    </source>
</evidence>
<dbReference type="Gene3D" id="3.40.630.10">
    <property type="entry name" value="Zn peptidases"/>
    <property type="match status" value="2"/>
</dbReference>
<keyword evidence="15" id="KW-0865">Zymogen</keyword>
<dbReference type="EC" id="3.4.-.-" evidence="19"/>
<keyword evidence="13" id="KW-0333">Golgi apparatus</keyword>
<dbReference type="GO" id="GO:0005794">
    <property type="term" value="C:Golgi apparatus"/>
    <property type="evidence" value="ECO:0007669"/>
    <property type="project" value="UniProtKB-SubCell"/>
</dbReference>
<reference evidence="23" key="1">
    <citation type="journal article" date="2020" name="Fungal Divers.">
        <title>Resolving the Mortierellaceae phylogeny through synthesis of multi-gene phylogenetics and phylogenomics.</title>
        <authorList>
            <person name="Vandepol N."/>
            <person name="Liber J."/>
            <person name="Desiro A."/>
            <person name="Na H."/>
            <person name="Kennedy M."/>
            <person name="Barry K."/>
            <person name="Grigoriev I.V."/>
            <person name="Miller A.N."/>
            <person name="O'Donnell K."/>
            <person name="Stajich J.E."/>
            <person name="Bonito G."/>
        </authorList>
    </citation>
    <scope>NUCLEOTIDE SEQUENCE</scope>
    <source>
        <strain evidence="23">NRRL 2769</strain>
    </source>
</reference>
<evidence type="ECO:0000256" key="6">
    <source>
        <dbReference type="ARBA" id="ARBA00022645"/>
    </source>
</evidence>
<dbReference type="InterPro" id="IPR007484">
    <property type="entry name" value="Peptidase_M28"/>
</dbReference>
<dbReference type="Pfam" id="PF04389">
    <property type="entry name" value="Peptidase_M28"/>
    <property type="match status" value="1"/>
</dbReference>
<dbReference type="GO" id="GO:0043171">
    <property type="term" value="P:peptide catabolic process"/>
    <property type="evidence" value="ECO:0007669"/>
    <property type="project" value="TreeGrafter"/>
</dbReference>
<dbReference type="GO" id="GO:0006508">
    <property type="term" value="P:proteolysis"/>
    <property type="evidence" value="ECO:0007669"/>
    <property type="project" value="UniProtKB-KW"/>
</dbReference>
<evidence type="ECO:0000259" key="22">
    <source>
        <dbReference type="Pfam" id="PF04389"/>
    </source>
</evidence>
<comment type="similarity">
    <text evidence="19">Belongs to the peptidase M28 family.</text>
</comment>
<feature type="transmembrane region" description="Helical" evidence="21">
    <location>
        <begin position="42"/>
        <end position="61"/>
    </location>
</feature>
<evidence type="ECO:0000256" key="14">
    <source>
        <dbReference type="ARBA" id="ARBA00023049"/>
    </source>
</evidence>
<dbReference type="GO" id="GO:0046872">
    <property type="term" value="F:metal ion binding"/>
    <property type="evidence" value="ECO:0007669"/>
    <property type="project" value="UniProtKB-KW"/>
</dbReference>
<keyword evidence="9" id="KW-0732">Signal</keyword>
<keyword evidence="7 19" id="KW-0645">Protease</keyword>
<keyword evidence="24" id="KW-1185">Reference proteome</keyword>
<evidence type="ECO:0000256" key="9">
    <source>
        <dbReference type="ARBA" id="ARBA00022729"/>
    </source>
</evidence>
<evidence type="ECO:0000256" key="10">
    <source>
        <dbReference type="ARBA" id="ARBA00022801"/>
    </source>
</evidence>
<keyword evidence="16" id="KW-0325">Glycoprotein</keyword>
<feature type="compositionally biased region" description="Low complexity" evidence="20">
    <location>
        <begin position="11"/>
        <end position="23"/>
    </location>
</feature>
<dbReference type="EMBL" id="JAAAID010002261">
    <property type="protein sequence ID" value="KAG0007629.1"/>
    <property type="molecule type" value="Genomic_DNA"/>
</dbReference>
<evidence type="ECO:0000256" key="18">
    <source>
        <dbReference type="ARBA" id="ARBA00025833"/>
    </source>
</evidence>
<evidence type="ECO:0000256" key="13">
    <source>
        <dbReference type="ARBA" id="ARBA00023034"/>
    </source>
</evidence>
<keyword evidence="21" id="KW-0812">Transmembrane</keyword>